<dbReference type="EMBL" id="QKXF01000429">
    <property type="protein sequence ID" value="RQM11453.1"/>
    <property type="molecule type" value="Genomic_DNA"/>
</dbReference>
<name>A0A3M6V8J5_9STRA</name>
<accession>A0A3M6V8J5</accession>
<evidence type="ECO:0000313" key="3">
    <source>
        <dbReference type="Proteomes" id="UP000282087"/>
    </source>
</evidence>
<evidence type="ECO:0000313" key="1">
    <source>
        <dbReference type="EMBL" id="RMX62749.1"/>
    </source>
</evidence>
<dbReference type="Proteomes" id="UP000282087">
    <property type="component" value="Unassembled WGS sequence"/>
</dbReference>
<keyword evidence="3" id="KW-1185">Reference proteome</keyword>
<protein>
    <submittedName>
        <fullName evidence="1">Uncharacterized protein</fullName>
    </submittedName>
</protein>
<evidence type="ECO:0000313" key="2">
    <source>
        <dbReference type="EMBL" id="RQM11453.1"/>
    </source>
</evidence>
<dbReference type="EMBL" id="QLLG01000516">
    <property type="protein sequence ID" value="RMX62749.1"/>
    <property type="molecule type" value="Genomic_DNA"/>
</dbReference>
<evidence type="ECO:0000313" key="4">
    <source>
        <dbReference type="Proteomes" id="UP000286097"/>
    </source>
</evidence>
<reference evidence="3 4" key="1">
    <citation type="submission" date="2018-06" db="EMBL/GenBank/DDBJ databases">
        <title>Comparative genomics of downy mildews reveals potential adaptations to biotrophy.</title>
        <authorList>
            <person name="Fletcher K."/>
            <person name="Klosterman S.J."/>
            <person name="Derevnina L."/>
            <person name="Martin F."/>
            <person name="Koike S."/>
            <person name="Reyes Chin-Wo S."/>
            <person name="Mou B."/>
            <person name="Michelmore R."/>
        </authorList>
    </citation>
    <scope>NUCLEOTIDE SEQUENCE [LARGE SCALE GENOMIC DNA]</scope>
    <source>
        <strain evidence="2 4">R13</strain>
        <strain evidence="1 3">R14</strain>
    </source>
</reference>
<gene>
    <name evidence="2" type="ORF">DD237_007914</name>
    <name evidence="1" type="ORF">DD238_007678</name>
</gene>
<proteinExistence type="predicted"/>
<dbReference type="Proteomes" id="UP000286097">
    <property type="component" value="Unassembled WGS sequence"/>
</dbReference>
<dbReference type="AlphaFoldDB" id="A0A3M6V8J5"/>
<sequence>MPNKRCLTCKTGDDTHHQSAVENTGCEETYLRVDKLRMFFLASVSAKLSADACRGVLLLACMKLNNGRVSACIEEWKKFRQCHEQGKAAHKSPSKKQLAVTER</sequence>
<organism evidence="1 3">
    <name type="scientific">Peronospora effusa</name>
    <dbReference type="NCBI Taxonomy" id="542832"/>
    <lineage>
        <taxon>Eukaryota</taxon>
        <taxon>Sar</taxon>
        <taxon>Stramenopiles</taxon>
        <taxon>Oomycota</taxon>
        <taxon>Peronosporomycetes</taxon>
        <taxon>Peronosporales</taxon>
        <taxon>Peronosporaceae</taxon>
        <taxon>Peronospora</taxon>
    </lineage>
</organism>
<dbReference type="VEuPathDB" id="FungiDB:DD237_007914"/>
<comment type="caution">
    <text evidence="1">The sequence shown here is derived from an EMBL/GenBank/DDBJ whole genome shotgun (WGS) entry which is preliminary data.</text>
</comment>